<organism evidence="1 2">
    <name type="scientific">Fimbriimonas ginsengisoli Gsoil 348</name>
    <dbReference type="NCBI Taxonomy" id="661478"/>
    <lineage>
        <taxon>Bacteria</taxon>
        <taxon>Bacillati</taxon>
        <taxon>Armatimonadota</taxon>
        <taxon>Fimbriimonadia</taxon>
        <taxon>Fimbriimonadales</taxon>
        <taxon>Fimbriimonadaceae</taxon>
        <taxon>Fimbriimonas</taxon>
    </lineage>
</organism>
<dbReference type="AlphaFoldDB" id="A0A068NYW3"/>
<evidence type="ECO:0000313" key="1">
    <source>
        <dbReference type="EMBL" id="AIE87524.1"/>
    </source>
</evidence>
<sequence>MDTVECFASTPVFAAERKIAELFHRLRARHDANQLLAAIVFRPLRFSH</sequence>
<protein>
    <submittedName>
        <fullName evidence="1">Uncharacterized protein</fullName>
    </submittedName>
</protein>
<keyword evidence="2" id="KW-1185">Reference proteome</keyword>
<proteinExistence type="predicted"/>
<dbReference type="HOGENOM" id="CLU_3153070_0_0_0"/>
<reference evidence="1 2" key="1">
    <citation type="journal article" date="2014" name="PLoS ONE">
        <title>The first complete genome sequence of the class fimbriimonadia in the phylum armatimonadetes.</title>
        <authorList>
            <person name="Hu Z.Y."/>
            <person name="Wang Y.Z."/>
            <person name="Im W.T."/>
            <person name="Wang S.Y."/>
            <person name="Zhao G.P."/>
            <person name="Zheng H.J."/>
            <person name="Quan Z.X."/>
        </authorList>
    </citation>
    <scope>NUCLEOTIDE SEQUENCE [LARGE SCALE GENOMIC DNA]</scope>
    <source>
        <strain evidence="1">Gsoil 348</strain>
    </source>
</reference>
<dbReference type="KEGG" id="fgi:OP10G_4156"/>
<accession>A0A068NYW3</accession>
<evidence type="ECO:0000313" key="2">
    <source>
        <dbReference type="Proteomes" id="UP000027982"/>
    </source>
</evidence>
<dbReference type="EMBL" id="CP007139">
    <property type="protein sequence ID" value="AIE87524.1"/>
    <property type="molecule type" value="Genomic_DNA"/>
</dbReference>
<dbReference type="Proteomes" id="UP000027982">
    <property type="component" value="Chromosome"/>
</dbReference>
<name>A0A068NYW3_FIMGI</name>
<gene>
    <name evidence="1" type="ORF">OP10G_4156</name>
</gene>